<accession>A0AA43RGR4</accession>
<keyword evidence="1" id="KW-0812">Transmembrane</keyword>
<dbReference type="EMBL" id="JAUMVS010000025">
    <property type="protein sequence ID" value="MDO4841539.1"/>
    <property type="molecule type" value="Genomic_DNA"/>
</dbReference>
<keyword evidence="1" id="KW-0472">Membrane</keyword>
<feature type="transmembrane region" description="Helical" evidence="1">
    <location>
        <begin position="126"/>
        <end position="146"/>
    </location>
</feature>
<feature type="transmembrane region" description="Helical" evidence="1">
    <location>
        <begin position="12"/>
        <end position="32"/>
    </location>
</feature>
<name>A0AA43RGR4_9ACTN</name>
<proteinExistence type="predicted"/>
<feature type="transmembrane region" description="Helical" evidence="1">
    <location>
        <begin position="52"/>
        <end position="73"/>
    </location>
</feature>
<gene>
    <name evidence="2" type="ORF">Q3982_02550</name>
</gene>
<dbReference type="AlphaFoldDB" id="A0AA43RGR4"/>
<protein>
    <submittedName>
        <fullName evidence="2">Uncharacterized protein</fullName>
    </submittedName>
</protein>
<evidence type="ECO:0000313" key="3">
    <source>
        <dbReference type="Proteomes" id="UP001168575"/>
    </source>
</evidence>
<dbReference type="Proteomes" id="UP001168575">
    <property type="component" value="Unassembled WGS sequence"/>
</dbReference>
<evidence type="ECO:0000256" key="1">
    <source>
        <dbReference type="SAM" id="Phobius"/>
    </source>
</evidence>
<sequence length="153" mass="16245">MDKAKRDLKSASYVIIGCAILDLIGAITSVAVPGGAYTYEQLVNVTGMAPHLATAGVNVTIGVAVVCFLLEIFAGLKGVIVANGGKRSRLADVIVGLAIILTALQIVASAYAIYMGTTDFMHSRLIVQICVIIIFIYYIVLTNQVISLRKTKL</sequence>
<comment type="caution">
    <text evidence="2">The sequence shown here is derived from an EMBL/GenBank/DDBJ whole genome shotgun (WGS) entry which is preliminary data.</text>
</comment>
<keyword evidence="3" id="KW-1185">Reference proteome</keyword>
<feature type="transmembrane region" description="Helical" evidence="1">
    <location>
        <begin position="93"/>
        <end position="114"/>
    </location>
</feature>
<keyword evidence="1" id="KW-1133">Transmembrane helix</keyword>
<reference evidence="2" key="1">
    <citation type="submission" date="2023-07" db="EMBL/GenBank/DDBJ databases">
        <title>Between Cages and Wild: Unraveling the Impact of Captivity on Animal Microbiomes and Antimicrobial Resistance.</title>
        <authorList>
            <person name="Schmartz G.P."/>
            <person name="Rehner J."/>
            <person name="Schuff M.J."/>
            <person name="Becker S.L."/>
            <person name="Kravczyk M."/>
            <person name="Gurevich A."/>
            <person name="Francke R."/>
            <person name="Mueller R."/>
            <person name="Keller V."/>
            <person name="Keller A."/>
        </authorList>
    </citation>
    <scope>NUCLEOTIDE SEQUENCE</scope>
    <source>
        <strain evidence="2">S12M_St_49</strain>
    </source>
</reference>
<evidence type="ECO:0000313" key="2">
    <source>
        <dbReference type="EMBL" id="MDO4841539.1"/>
    </source>
</evidence>
<organism evidence="2 3">
    <name type="scientific">Phoenicibacter congonensis</name>
    <dbReference type="NCBI Taxonomy" id="1944646"/>
    <lineage>
        <taxon>Bacteria</taxon>
        <taxon>Bacillati</taxon>
        <taxon>Actinomycetota</taxon>
        <taxon>Coriobacteriia</taxon>
        <taxon>Eggerthellales</taxon>
        <taxon>Eggerthellaceae</taxon>
        <taxon>Phoenicibacter</taxon>
    </lineage>
</organism>